<dbReference type="PROSITE" id="PS51904">
    <property type="entry name" value="GLYCOSYL_HYDROL_F25_2"/>
    <property type="match status" value="1"/>
</dbReference>
<dbReference type="SUPFAM" id="SSF54106">
    <property type="entry name" value="LysM domain"/>
    <property type="match status" value="2"/>
</dbReference>
<gene>
    <name evidence="6" type="ORF">ACFO4N_06375</name>
</gene>
<dbReference type="SMART" id="SM00257">
    <property type="entry name" value="LysM"/>
    <property type="match status" value="2"/>
</dbReference>
<reference evidence="7" key="1">
    <citation type="journal article" date="2019" name="Int. J. Syst. Evol. Microbiol.">
        <title>The Global Catalogue of Microorganisms (GCM) 10K type strain sequencing project: providing services to taxonomists for standard genome sequencing and annotation.</title>
        <authorList>
            <consortium name="The Broad Institute Genomics Platform"/>
            <consortium name="The Broad Institute Genome Sequencing Center for Infectious Disease"/>
            <person name="Wu L."/>
            <person name="Ma J."/>
        </authorList>
    </citation>
    <scope>NUCLEOTIDE SEQUENCE [LARGE SCALE GENOMIC DNA]</scope>
    <source>
        <strain evidence="7">CGMCC 1.16306</strain>
    </source>
</reference>
<dbReference type="PROSITE" id="PS51782">
    <property type="entry name" value="LYSM"/>
    <property type="match status" value="2"/>
</dbReference>
<keyword evidence="3 4" id="KW-0326">Glycosidase</keyword>
<organism evidence="6 7">
    <name type="scientific">Camelliibacillus cellulosilyticus</name>
    <dbReference type="NCBI Taxonomy" id="2174486"/>
    <lineage>
        <taxon>Bacteria</taxon>
        <taxon>Bacillati</taxon>
        <taxon>Bacillota</taxon>
        <taxon>Bacilli</taxon>
        <taxon>Bacillales</taxon>
        <taxon>Sporolactobacillaceae</taxon>
        <taxon>Camelliibacillus</taxon>
    </lineage>
</organism>
<feature type="domain" description="LysM" evidence="5">
    <location>
        <begin position="262"/>
        <end position="306"/>
    </location>
</feature>
<dbReference type="Pfam" id="PF01183">
    <property type="entry name" value="Glyco_hydro_25"/>
    <property type="match status" value="1"/>
</dbReference>
<keyword evidence="7" id="KW-1185">Reference proteome</keyword>
<feature type="domain" description="LysM" evidence="5">
    <location>
        <begin position="211"/>
        <end position="255"/>
    </location>
</feature>
<comment type="similarity">
    <text evidence="1 4">Belongs to the glycosyl hydrolase 25 family.</text>
</comment>
<dbReference type="PROSITE" id="PS00953">
    <property type="entry name" value="GLYCOSYL_HYDROL_F25_1"/>
    <property type="match status" value="1"/>
</dbReference>
<dbReference type="InterPro" id="IPR002053">
    <property type="entry name" value="Glyco_hydro_25"/>
</dbReference>
<dbReference type="EMBL" id="JBHSFW010000001">
    <property type="protein sequence ID" value="MFC4618356.1"/>
    <property type="molecule type" value="Genomic_DNA"/>
</dbReference>
<dbReference type="PANTHER" id="PTHR34135">
    <property type="entry name" value="LYSOZYME"/>
    <property type="match status" value="1"/>
</dbReference>
<dbReference type="SUPFAM" id="SSF51445">
    <property type="entry name" value="(Trans)glycosidases"/>
    <property type="match status" value="1"/>
</dbReference>
<dbReference type="InterPro" id="IPR017853">
    <property type="entry name" value="GH"/>
</dbReference>
<dbReference type="InterPro" id="IPR008270">
    <property type="entry name" value="Glyco_hydro_25_AS"/>
</dbReference>
<dbReference type="InterPro" id="IPR018392">
    <property type="entry name" value="LysM"/>
</dbReference>
<dbReference type="Gene3D" id="3.20.20.80">
    <property type="entry name" value="Glycosidases"/>
    <property type="match status" value="1"/>
</dbReference>
<dbReference type="InterPro" id="IPR036779">
    <property type="entry name" value="LysM_dom_sf"/>
</dbReference>
<evidence type="ECO:0000256" key="4">
    <source>
        <dbReference type="RuleBase" id="RU361176"/>
    </source>
</evidence>
<dbReference type="Gene3D" id="3.10.350.10">
    <property type="entry name" value="LysM domain"/>
    <property type="match status" value="2"/>
</dbReference>
<evidence type="ECO:0000313" key="6">
    <source>
        <dbReference type="EMBL" id="MFC4618356.1"/>
    </source>
</evidence>
<evidence type="ECO:0000259" key="5">
    <source>
        <dbReference type="PROSITE" id="PS51782"/>
    </source>
</evidence>
<proteinExistence type="inferred from homology"/>
<dbReference type="RefSeq" id="WP_376845351.1">
    <property type="nucleotide sequence ID" value="NZ_JBHSFW010000001.1"/>
</dbReference>
<dbReference type="Proteomes" id="UP001596022">
    <property type="component" value="Unassembled WGS sequence"/>
</dbReference>
<dbReference type="CDD" id="cd00118">
    <property type="entry name" value="LysM"/>
    <property type="match status" value="2"/>
</dbReference>
<comment type="catalytic activity">
    <reaction evidence="4">
        <text>Hydrolysis of (1-&gt;4)-beta-linkages between N-acetylmuramic acid and N-acetyl-D-glucosamine residues in a peptidoglycan and between N-acetyl-D-glucosamine residues in chitodextrins.</text>
        <dbReference type="EC" id="3.2.1.17"/>
    </reaction>
</comment>
<sequence length="307" mass="34864">MQKRKKDNWQGVDVSHWQGDIDWARVRASGMLFAYIKATEGETFVDPKLKKNAKAAKQAGLTIGFYHFGRFSSEQAAEHEAAHFLKTVKNIKADLPLVLDLETDNGLTKDALSKAAQLFLETVKKESGQDVMLYTYTNFAKTRLTRLLRPFPLWIAHYGRETPGKNGIWDNWRAFQYTNKGRVAGISGDVDLDEMVPFEKVVDKTAPQEPAFYIIREGDTFWDLENRFDLAHGTLQKANPDLVPTKLKIGTRIKLPFGNPSRVHTIKKGETFWGLEQSNGWPQGILTKLNPHLDPKKLSIGQRIRTP</sequence>
<dbReference type="SMART" id="SM00641">
    <property type="entry name" value="Glyco_25"/>
    <property type="match status" value="1"/>
</dbReference>
<protein>
    <recommendedName>
        <fullName evidence="4">Lysozyme</fullName>
        <ecNumber evidence="4">3.2.1.17</ecNumber>
    </recommendedName>
</protein>
<evidence type="ECO:0000256" key="2">
    <source>
        <dbReference type="ARBA" id="ARBA00022801"/>
    </source>
</evidence>
<keyword evidence="2 4" id="KW-0378">Hydrolase</keyword>
<accession>A0ABV9GJU7</accession>
<comment type="caution">
    <text evidence="6">The sequence shown here is derived from an EMBL/GenBank/DDBJ whole genome shotgun (WGS) entry which is preliminary data.</text>
</comment>
<evidence type="ECO:0000256" key="1">
    <source>
        <dbReference type="ARBA" id="ARBA00010646"/>
    </source>
</evidence>
<name>A0ABV9GJU7_9BACL</name>
<dbReference type="PANTHER" id="PTHR34135:SF2">
    <property type="entry name" value="LYSOZYME"/>
    <property type="match status" value="1"/>
</dbReference>
<evidence type="ECO:0000313" key="7">
    <source>
        <dbReference type="Proteomes" id="UP001596022"/>
    </source>
</evidence>
<evidence type="ECO:0000256" key="3">
    <source>
        <dbReference type="ARBA" id="ARBA00023295"/>
    </source>
</evidence>
<dbReference type="EC" id="3.2.1.17" evidence="4"/>
<dbReference type="Pfam" id="PF01476">
    <property type="entry name" value="LysM"/>
    <property type="match status" value="2"/>
</dbReference>
<dbReference type="InterPro" id="IPR018077">
    <property type="entry name" value="Glyco_hydro_fam25_subgr"/>
</dbReference>